<protein>
    <submittedName>
        <fullName evidence="1">Uncharacterized protein</fullName>
    </submittedName>
</protein>
<comment type="caution">
    <text evidence="1">The sequence shown here is derived from an EMBL/GenBank/DDBJ whole genome shotgun (WGS) entry which is preliminary data.</text>
</comment>
<evidence type="ECO:0000313" key="1">
    <source>
        <dbReference type="EMBL" id="EFR98785.1"/>
    </source>
</evidence>
<reference evidence="1" key="1">
    <citation type="journal article" date="2010" name="Microbiol. Resour. Announc.">
        <title>Comparative genomics of the bacterial genus Listeria: Genome evolution is characterized by limited gene acquisition and limited gene loss.</title>
        <authorList>
            <person name="den Bakker H.C."/>
            <person name="Cummings C.A."/>
            <person name="Ferreira V."/>
            <person name="Vatta P."/>
            <person name="Orsi R.H."/>
            <person name="Degoricija L."/>
            <person name="Barker M."/>
            <person name="Petrauskene O."/>
            <person name="Furtado M.R."/>
            <person name="Wiedmann M."/>
        </authorList>
    </citation>
    <scope>NUCLEOTIDE SEQUENCE [LARGE SCALE GENOMIC DNA]</scope>
    <source>
        <strain evidence="1">FSL N1-067</strain>
    </source>
</reference>
<name>E3ZUB2_LISSE</name>
<organism evidence="1">
    <name type="scientific">Listeria seeligeri FSL N1-067</name>
    <dbReference type="NCBI Taxonomy" id="702453"/>
    <lineage>
        <taxon>Bacteria</taxon>
        <taxon>Bacillati</taxon>
        <taxon>Bacillota</taxon>
        <taxon>Bacilli</taxon>
        <taxon>Bacillales</taxon>
        <taxon>Listeriaceae</taxon>
        <taxon>Listeria</taxon>
    </lineage>
</organism>
<feature type="non-terminal residue" evidence="1">
    <location>
        <position position="1"/>
    </location>
</feature>
<dbReference type="AlphaFoldDB" id="E3ZUB2"/>
<proteinExistence type="predicted"/>
<dbReference type="Proteomes" id="UP000004302">
    <property type="component" value="Chromosome"/>
</dbReference>
<dbReference type="EMBL" id="ADXJ01001100">
    <property type="protein sequence ID" value="EFR98785.1"/>
    <property type="molecule type" value="Genomic_DNA"/>
</dbReference>
<dbReference type="HOGENOM" id="CLU_2189502_0_0_9"/>
<gene>
    <name evidence="1" type="ORF">NT03LS_3196a</name>
</gene>
<accession>E3ZUB2</accession>
<sequence length="108" mass="11782">PFSPARIFVAYLRKISIANPPTTAVIRSTIIPKVCAFFWKKALIPEINIIAPSTSKPPSSTSHHLSVFCSTGADFTSKETTYSVGVKSNNFLAVMPFFCSAKIFSHIS</sequence>